<name>Q6IGA0_DROME</name>
<sequence>MEHGGDWGNFHPTVLVTVAQIKQSDKCPCECVNLPTMTTDKRSNCASESHGEFQDTFRKNGRGVEWLGEILKTSG</sequence>
<organism evidence="1">
    <name type="scientific">Drosophila melanogaster</name>
    <name type="common">Fruit fly</name>
    <dbReference type="NCBI Taxonomy" id="7227"/>
    <lineage>
        <taxon>Eukaryota</taxon>
        <taxon>Metazoa</taxon>
        <taxon>Ecdysozoa</taxon>
        <taxon>Arthropoda</taxon>
        <taxon>Hexapoda</taxon>
        <taxon>Insecta</taxon>
        <taxon>Pterygota</taxon>
        <taxon>Neoptera</taxon>
        <taxon>Endopterygota</taxon>
        <taxon>Diptera</taxon>
        <taxon>Brachycera</taxon>
        <taxon>Muscomorpha</taxon>
        <taxon>Ephydroidea</taxon>
        <taxon>Drosophilidae</taxon>
        <taxon>Drosophila</taxon>
        <taxon>Sophophora</taxon>
    </lineage>
</organism>
<protein>
    <submittedName>
        <fullName evidence="1">HDC06878</fullName>
    </submittedName>
</protein>
<reference evidence="1" key="1">
    <citation type="journal article" date="2003" name="Genome Biol.">
        <title>An integrated gene annotation and transcriptional profiling approach towards the full gene content of the Drosophila genome.</title>
        <authorList>
            <person name="Hild M."/>
            <person name="Beckmann B."/>
            <person name="Haas S.A."/>
            <person name="Koch B."/>
            <person name="Solovyev V."/>
            <person name="Busold C."/>
            <person name="Fellenberg K."/>
            <person name="Boutros M."/>
            <person name="Vingron M."/>
            <person name="Sauer F."/>
            <person name="Hoheisel J.D."/>
            <person name="Paro R."/>
        </authorList>
    </citation>
    <scope>NUCLEOTIDE SEQUENCE</scope>
</reference>
<gene>
    <name evidence="1" type="ORF">HDC06878</name>
</gene>
<evidence type="ECO:0000313" key="1">
    <source>
        <dbReference type="EMBL" id="DAA02564.1"/>
    </source>
</evidence>
<dbReference type="AlphaFoldDB" id="Q6IGA0"/>
<accession>Q6IGA0</accession>
<dbReference type="EMBL" id="BK003866">
    <property type="protein sequence ID" value="DAA02564.1"/>
    <property type="molecule type" value="Genomic_DNA"/>
</dbReference>
<proteinExistence type="predicted"/>